<dbReference type="Proteomes" id="UP000007013">
    <property type="component" value="Chromosome"/>
</dbReference>
<gene>
    <name evidence="2" type="ordered locus">Oter_0460</name>
</gene>
<dbReference type="RefSeq" id="WP_012373288.1">
    <property type="nucleotide sequence ID" value="NC_010571.1"/>
</dbReference>
<dbReference type="Gene3D" id="1.10.3210.10">
    <property type="entry name" value="Hypothetical protein af1432"/>
    <property type="match status" value="1"/>
</dbReference>
<dbReference type="Pfam" id="PF08668">
    <property type="entry name" value="HDOD"/>
    <property type="match status" value="1"/>
</dbReference>
<dbReference type="EMBL" id="CP001032">
    <property type="protein sequence ID" value="ACB73750.1"/>
    <property type="molecule type" value="Genomic_DNA"/>
</dbReference>
<dbReference type="OrthoDB" id="194781at2"/>
<keyword evidence="3" id="KW-1185">Reference proteome</keyword>
<evidence type="ECO:0000313" key="3">
    <source>
        <dbReference type="Proteomes" id="UP000007013"/>
    </source>
</evidence>
<dbReference type="InterPro" id="IPR013976">
    <property type="entry name" value="HDOD"/>
</dbReference>
<dbReference type="AlphaFoldDB" id="B1ZRQ7"/>
<protein>
    <submittedName>
        <fullName evidence="2">Putative signal transduction protein</fullName>
    </submittedName>
</protein>
<dbReference type="STRING" id="452637.Oter_0460"/>
<name>B1ZRQ7_OPITP</name>
<dbReference type="PANTHER" id="PTHR33525:SF4">
    <property type="entry name" value="CYCLIC DI-GMP PHOSPHODIESTERASE CDGJ"/>
    <property type="match status" value="1"/>
</dbReference>
<dbReference type="eggNOG" id="COG1639">
    <property type="taxonomic scope" value="Bacteria"/>
</dbReference>
<reference evidence="2 3" key="1">
    <citation type="journal article" date="2011" name="J. Bacteriol.">
        <title>Genome sequence of the verrucomicrobium Opitutus terrae PB90-1, an abundant inhabitant of rice paddy soil ecosystems.</title>
        <authorList>
            <person name="van Passel M.W."/>
            <person name="Kant R."/>
            <person name="Palva A."/>
            <person name="Copeland A."/>
            <person name="Lucas S."/>
            <person name="Lapidus A."/>
            <person name="Glavina del Rio T."/>
            <person name="Pitluck S."/>
            <person name="Goltsman E."/>
            <person name="Clum A."/>
            <person name="Sun H."/>
            <person name="Schmutz J."/>
            <person name="Larimer F.W."/>
            <person name="Land M.L."/>
            <person name="Hauser L."/>
            <person name="Kyrpides N."/>
            <person name="Mikhailova N."/>
            <person name="Richardson P.P."/>
            <person name="Janssen P.H."/>
            <person name="de Vos W.M."/>
            <person name="Smidt H."/>
        </authorList>
    </citation>
    <scope>NUCLEOTIDE SEQUENCE [LARGE SCALE GENOMIC DNA]</scope>
    <source>
        <strain evidence="3">DSM 11246 / JCM 15787 / PB90-1</strain>
    </source>
</reference>
<evidence type="ECO:0000313" key="2">
    <source>
        <dbReference type="EMBL" id="ACB73750.1"/>
    </source>
</evidence>
<dbReference type="InterPro" id="IPR052340">
    <property type="entry name" value="RNase_Y/CdgJ"/>
</dbReference>
<dbReference type="SUPFAM" id="SSF109604">
    <property type="entry name" value="HD-domain/PDEase-like"/>
    <property type="match status" value="1"/>
</dbReference>
<organism evidence="2 3">
    <name type="scientific">Opitutus terrae (strain DSM 11246 / JCM 15787 / PB90-1)</name>
    <dbReference type="NCBI Taxonomy" id="452637"/>
    <lineage>
        <taxon>Bacteria</taxon>
        <taxon>Pseudomonadati</taxon>
        <taxon>Verrucomicrobiota</taxon>
        <taxon>Opitutia</taxon>
        <taxon>Opitutales</taxon>
        <taxon>Opitutaceae</taxon>
        <taxon>Opitutus</taxon>
    </lineage>
</organism>
<dbReference type="PROSITE" id="PS51833">
    <property type="entry name" value="HDOD"/>
    <property type="match status" value="1"/>
</dbReference>
<sequence>MSATPIPRETLLHVAKSIPAAPRILAELGHLLLDPNSDMSEVTALLRRDASLTARIIRISNSAFYNAGQPYASLEEALARVGYMEVYRLTGFAAVSQVADKPLAIYGVSGAQVRENALLTALVAEILAPRAGVDARLAYTAGLLRSMGKIALDGLTRSGSYRGSYPGHSAGPLATWEVNFVGMNNCEAAAIILKEWRFPAETVEGIRDHYLTAGEGSPLARLLNVASGAAERGGHRFPGELDYWKALPAKFEYGEIAAEEVDDALQAALEQFGPVRAAVS</sequence>
<evidence type="ECO:0000259" key="1">
    <source>
        <dbReference type="PROSITE" id="PS51833"/>
    </source>
</evidence>
<feature type="domain" description="HDOD" evidence="1">
    <location>
        <begin position="18"/>
        <end position="212"/>
    </location>
</feature>
<dbReference type="PANTHER" id="PTHR33525">
    <property type="match status" value="1"/>
</dbReference>
<accession>B1ZRQ7</accession>
<dbReference type="KEGG" id="ote:Oter_0460"/>
<proteinExistence type="predicted"/>
<dbReference type="HOGENOM" id="CLU_048246_4_2_0"/>